<evidence type="ECO:0000313" key="11">
    <source>
        <dbReference type="EMBL" id="OWR04151.1"/>
    </source>
</evidence>
<dbReference type="PANTHER" id="PTHR36175">
    <property type="entry name" value="CYANOPHYCINASE"/>
    <property type="match status" value="1"/>
</dbReference>
<evidence type="ECO:0000256" key="10">
    <source>
        <dbReference type="SAM" id="SignalP"/>
    </source>
</evidence>
<evidence type="ECO:0000256" key="8">
    <source>
        <dbReference type="ARBA" id="ARBA00022825"/>
    </source>
</evidence>
<reference evidence="11 12" key="1">
    <citation type="journal article" date="2007" name="Int. J. Syst. Evol. Microbiol.">
        <title>Description of Pelomonas aquatica sp. nov. and Pelomonas puraquae sp. nov., isolated from industrial and haemodialysis water.</title>
        <authorList>
            <person name="Gomila M."/>
            <person name="Bowien B."/>
            <person name="Falsen E."/>
            <person name="Moore E.R."/>
            <person name="Lalucat J."/>
        </authorList>
    </citation>
    <scope>NUCLEOTIDE SEQUENCE [LARGE SCALE GENOMIC DNA]</scope>
    <source>
        <strain evidence="11 12">CCUG 52769</strain>
    </source>
</reference>
<dbReference type="AlphaFoldDB" id="A0A254N804"/>
<keyword evidence="7" id="KW-0378">Hydrolase</keyword>
<evidence type="ECO:0000256" key="3">
    <source>
        <dbReference type="ARBA" id="ARBA00006534"/>
    </source>
</evidence>
<dbReference type="InterPro" id="IPR011811">
    <property type="entry name" value="Peptidase_S51_cyanophycinase"/>
</dbReference>
<keyword evidence="6" id="KW-0645">Protease</keyword>
<dbReference type="InterPro" id="IPR029062">
    <property type="entry name" value="Class_I_gatase-like"/>
</dbReference>
<dbReference type="GO" id="GO:0008236">
    <property type="term" value="F:serine-type peptidase activity"/>
    <property type="evidence" value="ECO:0007669"/>
    <property type="project" value="UniProtKB-KW"/>
</dbReference>
<feature type="compositionally biased region" description="Low complexity" evidence="9">
    <location>
        <begin position="485"/>
        <end position="497"/>
    </location>
</feature>
<comment type="function">
    <text evidence="2">Exopeptidase that catalyzes the hydrolytic cleavage of multi-L-arginyl-poly-L-aspartic acid (cyanophycin; a water-insoluble reserve polymer) into aspartate-arginine dipeptides.</text>
</comment>
<dbReference type="Gene3D" id="3.40.50.880">
    <property type="match status" value="1"/>
</dbReference>
<evidence type="ECO:0000256" key="9">
    <source>
        <dbReference type="SAM" id="MobiDB-lite"/>
    </source>
</evidence>
<dbReference type="GO" id="GO:0008241">
    <property type="term" value="F:peptidyl-dipeptidase activity"/>
    <property type="evidence" value="ECO:0007669"/>
    <property type="project" value="UniProtKB-EC"/>
</dbReference>
<dbReference type="SUPFAM" id="SSF52317">
    <property type="entry name" value="Class I glutamine amidotransferase-like"/>
    <property type="match status" value="1"/>
</dbReference>
<sequence length="497" mass="52359">MRAWIWAGVVAMTMVMGAQAAPATTAPAASAPQALRLLRPAAATPPANTGQKAATPARPAAPAAASAPSGALQPLPESDPAAIRGYAVPIGGALKADNEEVWQRIVQLAGGKGARFVVFGTASEDPEASAKQVVDLLQRRGAVAEALPVAPKFLWVDLNKVVRDPALIAKVKAAKGIFFTGGVQERIVDVLQPGGQSTPMLEAIWDVYRKGGVVAGTSAGAAIMSTIMFRDAPSVINVLKGRFADGKQVDRGLGFVGPHLFVDQHFLKRGRFGRMIPLMMAKGYKLGLGVDENTAAIIRGDEIEVIGDRGCMIVDLTEARTDATLGAFNVQGARLSYLEHGDRYHMRARSTTPSAPKLRGELHDAESPNFKPYYTDDVFHLDMLGDSTISGAMSRLIDSVRKEVKGLAFDVLPRANDPLAELGFLFRLYKGSDSLGWSTEEFGGEQFTVTNLYLDITPVRLPMPLYGGWAGPAKAAPPGAGGGATAAAPPASAPTGQ</sequence>
<name>A0A254N804_9BURK</name>
<feature type="region of interest" description="Disordered" evidence="9">
    <location>
        <begin position="475"/>
        <end position="497"/>
    </location>
</feature>
<comment type="similarity">
    <text evidence="3">Belongs to the peptidase S51 family.</text>
</comment>
<evidence type="ECO:0000256" key="6">
    <source>
        <dbReference type="ARBA" id="ARBA00022670"/>
    </source>
</evidence>
<dbReference type="OrthoDB" id="9799980at2"/>
<keyword evidence="12" id="KW-1185">Reference proteome</keyword>
<dbReference type="RefSeq" id="WP_088483172.1">
    <property type="nucleotide sequence ID" value="NZ_JBCNLH010000001.1"/>
</dbReference>
<dbReference type="EMBL" id="NISI01000003">
    <property type="protein sequence ID" value="OWR04151.1"/>
    <property type="molecule type" value="Genomic_DNA"/>
</dbReference>
<dbReference type="EC" id="3.4.15.6" evidence="4"/>
<protein>
    <recommendedName>
        <fullName evidence="5">Cyanophycinase</fullName>
        <ecNumber evidence="4">3.4.15.6</ecNumber>
    </recommendedName>
</protein>
<evidence type="ECO:0000313" key="12">
    <source>
        <dbReference type="Proteomes" id="UP000197446"/>
    </source>
</evidence>
<keyword evidence="8" id="KW-0720">Serine protease</keyword>
<dbReference type="PANTHER" id="PTHR36175:SF1">
    <property type="entry name" value="CYANOPHYCINASE"/>
    <property type="match status" value="1"/>
</dbReference>
<dbReference type="GO" id="GO:0006508">
    <property type="term" value="P:proteolysis"/>
    <property type="evidence" value="ECO:0007669"/>
    <property type="project" value="UniProtKB-KW"/>
</dbReference>
<accession>A0A254N804</accession>
<dbReference type="NCBIfam" id="TIGR02069">
    <property type="entry name" value="cyanophycinase"/>
    <property type="match status" value="1"/>
</dbReference>
<feature type="region of interest" description="Disordered" evidence="9">
    <location>
        <begin position="43"/>
        <end position="74"/>
    </location>
</feature>
<dbReference type="Proteomes" id="UP000197446">
    <property type="component" value="Unassembled WGS sequence"/>
</dbReference>
<evidence type="ECO:0000256" key="7">
    <source>
        <dbReference type="ARBA" id="ARBA00022801"/>
    </source>
</evidence>
<proteinExistence type="inferred from homology"/>
<evidence type="ECO:0000256" key="4">
    <source>
        <dbReference type="ARBA" id="ARBA00013115"/>
    </source>
</evidence>
<gene>
    <name evidence="11" type="ORF">CDO81_10555</name>
</gene>
<dbReference type="Pfam" id="PF03575">
    <property type="entry name" value="Peptidase_S51"/>
    <property type="match status" value="1"/>
</dbReference>
<keyword evidence="10" id="KW-0732">Signal</keyword>
<evidence type="ECO:0000256" key="5">
    <source>
        <dbReference type="ARBA" id="ARBA00015719"/>
    </source>
</evidence>
<comment type="catalytic activity">
    <reaction evidence="1">
        <text>[L-4-(L-arginin-2-N-yl)aspartate](n) + H2O = [L-4-(L-arginin-2-N-yl)aspartate](n-1) + L-4-(L-arginin-2-N-yl)aspartate</text>
        <dbReference type="Rhea" id="RHEA:12845"/>
        <dbReference type="Rhea" id="RHEA-COMP:13728"/>
        <dbReference type="Rhea" id="RHEA-COMP:13734"/>
        <dbReference type="ChEBI" id="CHEBI:15377"/>
        <dbReference type="ChEBI" id="CHEBI:137986"/>
        <dbReference type="ChEBI" id="CHEBI:137991"/>
        <dbReference type="EC" id="3.4.15.6"/>
    </reaction>
</comment>
<evidence type="ECO:0000256" key="2">
    <source>
        <dbReference type="ARBA" id="ARBA00002039"/>
    </source>
</evidence>
<comment type="caution">
    <text evidence="11">The sequence shown here is derived from an EMBL/GenBank/DDBJ whole genome shotgun (WGS) entry which is preliminary data.</text>
</comment>
<evidence type="ECO:0000256" key="1">
    <source>
        <dbReference type="ARBA" id="ARBA00001092"/>
    </source>
</evidence>
<dbReference type="InterPro" id="IPR005320">
    <property type="entry name" value="Peptidase_S51"/>
</dbReference>
<organism evidence="11 12">
    <name type="scientific">Roseateles puraquae</name>
    <dbReference type="NCBI Taxonomy" id="431059"/>
    <lineage>
        <taxon>Bacteria</taxon>
        <taxon>Pseudomonadati</taxon>
        <taxon>Pseudomonadota</taxon>
        <taxon>Betaproteobacteria</taxon>
        <taxon>Burkholderiales</taxon>
        <taxon>Sphaerotilaceae</taxon>
        <taxon>Roseateles</taxon>
    </lineage>
</organism>
<dbReference type="CDD" id="cd03145">
    <property type="entry name" value="GAT1_cyanophycinase"/>
    <property type="match status" value="1"/>
</dbReference>
<feature type="chain" id="PRO_5012354959" description="Cyanophycinase" evidence="10">
    <location>
        <begin position="21"/>
        <end position="497"/>
    </location>
</feature>
<feature type="signal peptide" evidence="10">
    <location>
        <begin position="1"/>
        <end position="20"/>
    </location>
</feature>